<accession>A0A917AWK7</accession>
<dbReference type="InterPro" id="IPR013815">
    <property type="entry name" value="ATP_grasp_subdomain_1"/>
</dbReference>
<dbReference type="SUPFAM" id="SSF56059">
    <property type="entry name" value="Glutathione synthetase ATP-binding domain-like"/>
    <property type="match status" value="1"/>
</dbReference>
<organism evidence="2 3">
    <name type="scientific">Nesterenkonia cremea</name>
    <dbReference type="NCBI Taxonomy" id="1882340"/>
    <lineage>
        <taxon>Bacteria</taxon>
        <taxon>Bacillati</taxon>
        <taxon>Actinomycetota</taxon>
        <taxon>Actinomycetes</taxon>
        <taxon>Micrococcales</taxon>
        <taxon>Micrococcaceae</taxon>
        <taxon>Nesterenkonia</taxon>
    </lineage>
</organism>
<reference evidence="2" key="2">
    <citation type="submission" date="2020-09" db="EMBL/GenBank/DDBJ databases">
        <authorList>
            <person name="Sun Q."/>
            <person name="Zhou Y."/>
        </authorList>
    </citation>
    <scope>NUCLEOTIDE SEQUENCE</scope>
    <source>
        <strain evidence="2">CGMCC 1.15388</strain>
    </source>
</reference>
<keyword evidence="3" id="KW-1185">Reference proteome</keyword>
<name>A0A917AWK7_9MICC</name>
<dbReference type="Gene3D" id="3.30.470.20">
    <property type="entry name" value="ATP-grasp fold, B domain"/>
    <property type="match status" value="1"/>
</dbReference>
<feature type="region of interest" description="Disordered" evidence="1">
    <location>
        <begin position="230"/>
        <end position="256"/>
    </location>
</feature>
<evidence type="ECO:0000313" key="3">
    <source>
        <dbReference type="Proteomes" id="UP000633136"/>
    </source>
</evidence>
<proteinExistence type="predicted"/>
<feature type="compositionally biased region" description="Low complexity" evidence="1">
    <location>
        <begin position="239"/>
        <end position="248"/>
    </location>
</feature>
<evidence type="ECO:0008006" key="4">
    <source>
        <dbReference type="Google" id="ProtNLM"/>
    </source>
</evidence>
<comment type="caution">
    <text evidence="2">The sequence shown here is derived from an EMBL/GenBank/DDBJ whole genome shotgun (WGS) entry which is preliminary data.</text>
</comment>
<gene>
    <name evidence="2" type="ORF">GCM10011401_24180</name>
</gene>
<dbReference type="GO" id="GO:0005524">
    <property type="term" value="F:ATP binding"/>
    <property type="evidence" value="ECO:0007669"/>
    <property type="project" value="InterPro"/>
</dbReference>
<sequence length="286" mass="31561">MDHFDSPAFTRAAAHLAELGVNSTSWTNIVVAAEALERGLTVRRSRTQPRMVIEHRGTVKTWAGGSTSHNADLAERIAAQKDVASRLLRNQRIGAPENSIFGPEETSRAWSWSEPFERTVIKPANGKQGREVHVGLETEEQFREAFRRVGSVTERVLVEEFRPGVEHRCLIVDGVLQAATLRRPGSVLGDGRSTVEQLVAAKNASRGRYHRKLPLDEQVDAHLARAQHTAETLCRRRANASSSTRSRTYGPVATPSMPLITSALRSAPQSRRRRARCRGCASAASM</sequence>
<protein>
    <recommendedName>
        <fullName evidence="4">ATP-grasp domain-containing protein</fullName>
    </recommendedName>
</protein>
<dbReference type="AlphaFoldDB" id="A0A917AWK7"/>
<dbReference type="Proteomes" id="UP000633136">
    <property type="component" value="Unassembled WGS sequence"/>
</dbReference>
<dbReference type="EMBL" id="BMIS01000013">
    <property type="protein sequence ID" value="GGE76016.1"/>
    <property type="molecule type" value="Genomic_DNA"/>
</dbReference>
<dbReference type="RefSeq" id="WP_188686104.1">
    <property type="nucleotide sequence ID" value="NZ_BMIS01000013.1"/>
</dbReference>
<evidence type="ECO:0000313" key="2">
    <source>
        <dbReference type="EMBL" id="GGE76016.1"/>
    </source>
</evidence>
<evidence type="ECO:0000256" key="1">
    <source>
        <dbReference type="SAM" id="MobiDB-lite"/>
    </source>
</evidence>
<reference evidence="2" key="1">
    <citation type="journal article" date="2014" name="Int. J. Syst. Evol. Microbiol.">
        <title>Complete genome sequence of Corynebacterium casei LMG S-19264T (=DSM 44701T), isolated from a smear-ripened cheese.</title>
        <authorList>
            <consortium name="US DOE Joint Genome Institute (JGI-PGF)"/>
            <person name="Walter F."/>
            <person name="Albersmeier A."/>
            <person name="Kalinowski J."/>
            <person name="Ruckert C."/>
        </authorList>
    </citation>
    <scope>NUCLEOTIDE SEQUENCE</scope>
    <source>
        <strain evidence="2">CGMCC 1.15388</strain>
    </source>
</reference>
<dbReference type="Gene3D" id="3.30.1490.20">
    <property type="entry name" value="ATP-grasp fold, A domain"/>
    <property type="match status" value="1"/>
</dbReference>